<dbReference type="UniPathway" id="UPA00060">
    <property type="reaction ID" value="UER00141"/>
</dbReference>
<organism evidence="13 14">
    <name type="scientific">Mycoplasma marinum</name>
    <dbReference type="NCBI Taxonomy" id="1937190"/>
    <lineage>
        <taxon>Bacteria</taxon>
        <taxon>Bacillati</taxon>
        <taxon>Mycoplasmatota</taxon>
        <taxon>Mollicutes</taxon>
        <taxon>Mycoplasmataceae</taxon>
        <taxon>Mycoplasma</taxon>
    </lineage>
</organism>
<keyword evidence="14" id="KW-1185">Reference proteome</keyword>
<dbReference type="SUPFAM" id="SSF51391">
    <property type="entry name" value="Thiamin phosphate synthase"/>
    <property type="match status" value="1"/>
</dbReference>
<evidence type="ECO:0000256" key="6">
    <source>
        <dbReference type="ARBA" id="ARBA00047334"/>
    </source>
</evidence>
<keyword evidence="4 9" id="KW-0460">Magnesium</keyword>
<feature type="binding site" evidence="9">
    <location>
        <position position="63"/>
    </location>
    <ligand>
        <name>4-amino-2-methyl-5-(diphosphooxymethyl)pyrimidine</name>
        <dbReference type="ChEBI" id="CHEBI:57841"/>
    </ligand>
</feature>
<feature type="binding site" evidence="9">
    <location>
        <position position="64"/>
    </location>
    <ligand>
        <name>Mg(2+)</name>
        <dbReference type="ChEBI" id="CHEBI:18420"/>
    </ligand>
</feature>
<comment type="pathway">
    <text evidence="1 9 11">Cofactor biosynthesis; thiamine diphosphate biosynthesis; thiamine phosphate from 4-amino-2-methyl-5-diphosphomethylpyrimidine and 4-methyl-5-(2-phosphoethyl)-thiazole: step 1/1.</text>
</comment>
<dbReference type="InterPro" id="IPR034291">
    <property type="entry name" value="TMP_synthase"/>
</dbReference>
<dbReference type="GO" id="GO:0004789">
    <property type="term" value="F:thiamine-phosphate diphosphorylase activity"/>
    <property type="evidence" value="ECO:0007669"/>
    <property type="project" value="UniProtKB-UniRule"/>
</dbReference>
<reference evidence="13 14" key="1">
    <citation type="submission" date="2018-02" db="EMBL/GenBank/DDBJ databases">
        <title>Mycoplasma marinum and Mycoplasma todarodis sp. nov., moderately halophilic and psychrotolerant mycoplasmas isolated from cephalopods.</title>
        <authorList>
            <person name="Viver T."/>
        </authorList>
    </citation>
    <scope>NUCLEOTIDE SEQUENCE [LARGE SCALE GENOMIC DNA]</scope>
    <source>
        <strain evidence="13 14">PE</strain>
    </source>
</reference>
<evidence type="ECO:0000259" key="12">
    <source>
        <dbReference type="Pfam" id="PF02581"/>
    </source>
</evidence>
<dbReference type="InterPro" id="IPR022998">
    <property type="entry name" value="ThiamineP_synth_TenI"/>
</dbReference>
<dbReference type="EMBL" id="PSZO01000011">
    <property type="protein sequence ID" value="TCG11181.1"/>
    <property type="molecule type" value="Genomic_DNA"/>
</dbReference>
<evidence type="ECO:0000313" key="14">
    <source>
        <dbReference type="Proteomes" id="UP000294192"/>
    </source>
</evidence>
<evidence type="ECO:0000256" key="2">
    <source>
        <dbReference type="ARBA" id="ARBA00022679"/>
    </source>
</evidence>
<dbReference type="GO" id="GO:0009229">
    <property type="term" value="P:thiamine diphosphate biosynthetic process"/>
    <property type="evidence" value="ECO:0007669"/>
    <property type="project" value="UniProtKB-UniRule"/>
</dbReference>
<dbReference type="GO" id="GO:0000287">
    <property type="term" value="F:magnesium ion binding"/>
    <property type="evidence" value="ECO:0007669"/>
    <property type="project" value="UniProtKB-UniRule"/>
</dbReference>
<dbReference type="PANTHER" id="PTHR20857:SF15">
    <property type="entry name" value="THIAMINE-PHOSPHATE SYNTHASE"/>
    <property type="match status" value="1"/>
</dbReference>
<dbReference type="InterPro" id="IPR036206">
    <property type="entry name" value="ThiamineP_synth_sf"/>
</dbReference>
<feature type="domain" description="Thiamine phosphate synthase/TenI" evidence="12">
    <location>
        <begin position="5"/>
        <end position="177"/>
    </location>
</feature>
<feature type="binding site" evidence="9">
    <location>
        <position position="83"/>
    </location>
    <ligand>
        <name>Mg(2+)</name>
        <dbReference type="ChEBI" id="CHEBI:18420"/>
    </ligand>
</feature>
<dbReference type="GO" id="GO:0009228">
    <property type="term" value="P:thiamine biosynthetic process"/>
    <property type="evidence" value="ECO:0007669"/>
    <property type="project" value="UniProtKB-KW"/>
</dbReference>
<dbReference type="CDD" id="cd00564">
    <property type="entry name" value="TMP_TenI"/>
    <property type="match status" value="1"/>
</dbReference>
<comment type="caution">
    <text evidence="9">Lacks conserved residue(s) required for the propagation of feature annotation.</text>
</comment>
<dbReference type="InterPro" id="IPR013785">
    <property type="entry name" value="Aldolase_TIM"/>
</dbReference>
<name>A0A4R0XW43_9MOLU</name>
<protein>
    <recommendedName>
        <fullName evidence="9">Thiamine-phosphate synthase</fullName>
        <shortName evidence="9">TP synthase</shortName>
        <shortName evidence="9">TPS</shortName>
        <ecNumber evidence="9">2.5.1.3</ecNumber>
    </recommendedName>
    <alternativeName>
        <fullName evidence="9">Thiamine-phosphate pyrophosphorylase</fullName>
        <shortName evidence="9">TMP pyrophosphorylase</shortName>
        <shortName evidence="9">TMP-PPase</shortName>
    </alternativeName>
</protein>
<evidence type="ECO:0000256" key="4">
    <source>
        <dbReference type="ARBA" id="ARBA00022842"/>
    </source>
</evidence>
<dbReference type="EC" id="2.5.1.3" evidence="9"/>
<keyword evidence="2 9" id="KW-0808">Transferase</keyword>
<feature type="binding site" evidence="9">
    <location>
        <position position="130"/>
    </location>
    <ligand>
        <name>4-amino-2-methyl-5-(diphosphooxymethyl)pyrimidine</name>
        <dbReference type="ChEBI" id="CHEBI:57841"/>
    </ligand>
</feature>
<comment type="catalytic activity">
    <reaction evidence="7 9 10">
        <text>2-(2-carboxy-4-methylthiazol-5-yl)ethyl phosphate + 4-amino-2-methyl-5-(diphosphooxymethyl)pyrimidine + 2 H(+) = thiamine phosphate + CO2 + diphosphate</text>
        <dbReference type="Rhea" id="RHEA:47848"/>
        <dbReference type="ChEBI" id="CHEBI:15378"/>
        <dbReference type="ChEBI" id="CHEBI:16526"/>
        <dbReference type="ChEBI" id="CHEBI:33019"/>
        <dbReference type="ChEBI" id="CHEBI:37575"/>
        <dbReference type="ChEBI" id="CHEBI:57841"/>
        <dbReference type="ChEBI" id="CHEBI:62890"/>
        <dbReference type="EC" id="2.5.1.3"/>
    </reaction>
</comment>
<feature type="binding site" evidence="9">
    <location>
        <position position="101"/>
    </location>
    <ligand>
        <name>4-amino-2-methyl-5-(diphosphooxymethyl)pyrimidine</name>
        <dbReference type="ChEBI" id="CHEBI:57841"/>
    </ligand>
</feature>
<feature type="binding site" evidence="9">
    <location>
        <begin position="31"/>
        <end position="35"/>
    </location>
    <ligand>
        <name>4-amino-2-methyl-5-(diphosphooxymethyl)pyrimidine</name>
        <dbReference type="ChEBI" id="CHEBI:57841"/>
    </ligand>
</feature>
<sequence>MKNNIYLVTDPRENLLEVVEECCKNNIFAVQLRDKECSDESFVEQAKKIYSLCQEYGVKFFINDRVHLLDKIECDGVHIGQEDEGIKKVKRYFPNLEVGVSCHNLKEAKEADECGADYLGVGAMFPTNTKHDATIVSKSELNNMQDYNQKIIIIGGINNLNINEIPKGDYEYIAVSSYLLDAGNISVAIDKLINK</sequence>
<dbReference type="HAMAP" id="MF_00097">
    <property type="entry name" value="TMP_synthase"/>
    <property type="match status" value="1"/>
</dbReference>
<dbReference type="OrthoDB" id="9812206at2"/>
<evidence type="ECO:0000256" key="7">
    <source>
        <dbReference type="ARBA" id="ARBA00047851"/>
    </source>
</evidence>
<feature type="binding site" evidence="9">
    <location>
        <position position="156"/>
    </location>
    <ligand>
        <name>2-[(2R,5Z)-2-carboxy-4-methylthiazol-5(2H)-ylidene]ethyl phosphate</name>
        <dbReference type="ChEBI" id="CHEBI:62899"/>
    </ligand>
</feature>
<dbReference type="PANTHER" id="PTHR20857">
    <property type="entry name" value="THIAMINE-PHOSPHATE PYROPHOSPHORYLASE"/>
    <property type="match status" value="1"/>
</dbReference>
<comment type="cofactor">
    <cofactor evidence="9">
        <name>Mg(2+)</name>
        <dbReference type="ChEBI" id="CHEBI:18420"/>
    </cofactor>
    <text evidence="9">Binds 1 Mg(2+) ion per subunit.</text>
</comment>
<comment type="catalytic activity">
    <reaction evidence="6 9 10">
        <text>4-methyl-5-(2-phosphooxyethyl)-thiazole + 4-amino-2-methyl-5-(diphosphooxymethyl)pyrimidine + H(+) = thiamine phosphate + diphosphate</text>
        <dbReference type="Rhea" id="RHEA:22328"/>
        <dbReference type="ChEBI" id="CHEBI:15378"/>
        <dbReference type="ChEBI" id="CHEBI:33019"/>
        <dbReference type="ChEBI" id="CHEBI:37575"/>
        <dbReference type="ChEBI" id="CHEBI:57841"/>
        <dbReference type="ChEBI" id="CHEBI:58296"/>
        <dbReference type="EC" id="2.5.1.3"/>
    </reaction>
</comment>
<accession>A0A4R0XW43</accession>
<evidence type="ECO:0000256" key="1">
    <source>
        <dbReference type="ARBA" id="ARBA00005165"/>
    </source>
</evidence>
<evidence type="ECO:0000256" key="5">
    <source>
        <dbReference type="ARBA" id="ARBA00022977"/>
    </source>
</evidence>
<dbReference type="NCBIfam" id="TIGR00693">
    <property type="entry name" value="thiE"/>
    <property type="match status" value="1"/>
</dbReference>
<comment type="caution">
    <text evidence="13">The sequence shown here is derived from an EMBL/GenBank/DDBJ whole genome shotgun (WGS) entry which is preliminary data.</text>
</comment>
<gene>
    <name evidence="9 13" type="primary">thiE</name>
    <name evidence="13" type="ORF">C4B24_02765</name>
</gene>
<dbReference type="GO" id="GO:0005737">
    <property type="term" value="C:cytoplasm"/>
    <property type="evidence" value="ECO:0007669"/>
    <property type="project" value="TreeGrafter"/>
</dbReference>
<comment type="similarity">
    <text evidence="9 10">Belongs to the thiamine-phosphate synthase family.</text>
</comment>
<keyword evidence="5 9" id="KW-0784">Thiamine biosynthesis</keyword>
<evidence type="ECO:0000256" key="10">
    <source>
        <dbReference type="RuleBase" id="RU003826"/>
    </source>
</evidence>
<dbReference type="RefSeq" id="WP_131599118.1">
    <property type="nucleotide sequence ID" value="NZ_CBDBYK010000011.1"/>
</dbReference>
<evidence type="ECO:0000256" key="11">
    <source>
        <dbReference type="RuleBase" id="RU004253"/>
    </source>
</evidence>
<evidence type="ECO:0000256" key="3">
    <source>
        <dbReference type="ARBA" id="ARBA00022723"/>
    </source>
</evidence>
<comment type="catalytic activity">
    <reaction evidence="8 9 10">
        <text>2-[(2R,5Z)-2-carboxy-4-methylthiazol-5(2H)-ylidene]ethyl phosphate + 4-amino-2-methyl-5-(diphosphooxymethyl)pyrimidine + 2 H(+) = thiamine phosphate + CO2 + diphosphate</text>
        <dbReference type="Rhea" id="RHEA:47844"/>
        <dbReference type="ChEBI" id="CHEBI:15378"/>
        <dbReference type="ChEBI" id="CHEBI:16526"/>
        <dbReference type="ChEBI" id="CHEBI:33019"/>
        <dbReference type="ChEBI" id="CHEBI:37575"/>
        <dbReference type="ChEBI" id="CHEBI:57841"/>
        <dbReference type="ChEBI" id="CHEBI:62899"/>
        <dbReference type="EC" id="2.5.1.3"/>
    </reaction>
</comment>
<feature type="binding site" evidence="9">
    <location>
        <begin position="127"/>
        <end position="129"/>
    </location>
    <ligand>
        <name>2-[(2R,5Z)-2-carboxy-4-methylthiazol-5(2H)-ylidene]ethyl phosphate</name>
        <dbReference type="ChEBI" id="CHEBI:62899"/>
    </ligand>
</feature>
<dbReference type="Proteomes" id="UP000294192">
    <property type="component" value="Unassembled WGS sequence"/>
</dbReference>
<evidence type="ECO:0000313" key="13">
    <source>
        <dbReference type="EMBL" id="TCG11181.1"/>
    </source>
</evidence>
<dbReference type="AlphaFoldDB" id="A0A4R0XW43"/>
<dbReference type="Pfam" id="PF02581">
    <property type="entry name" value="TMP-TENI"/>
    <property type="match status" value="1"/>
</dbReference>
<evidence type="ECO:0000256" key="9">
    <source>
        <dbReference type="HAMAP-Rule" id="MF_00097"/>
    </source>
</evidence>
<keyword evidence="3 9" id="KW-0479">Metal-binding</keyword>
<evidence type="ECO:0000256" key="8">
    <source>
        <dbReference type="ARBA" id="ARBA00047883"/>
    </source>
</evidence>
<comment type="function">
    <text evidence="9">Condenses 4-methyl-5-(beta-hydroxyethyl)thiazole monophosphate (THZ-P) and 2-methyl-4-amino-5-hydroxymethyl pyrimidine pyrophosphate (HMP-PP) to form thiamine monophosphate (TMP).</text>
</comment>
<proteinExistence type="inferred from homology"/>
<dbReference type="Gene3D" id="3.20.20.70">
    <property type="entry name" value="Aldolase class I"/>
    <property type="match status" value="1"/>
</dbReference>